<dbReference type="PANTHER" id="PTHR23113">
    <property type="entry name" value="GUANINE NUCLEOTIDE EXCHANGE FACTOR"/>
    <property type="match status" value="1"/>
</dbReference>
<dbReference type="GO" id="GO:0005085">
    <property type="term" value="F:guanyl-nucleotide exchange factor activity"/>
    <property type="evidence" value="ECO:0007669"/>
    <property type="project" value="UniProtKB-KW"/>
</dbReference>
<evidence type="ECO:0000259" key="4">
    <source>
        <dbReference type="PROSITE" id="PS50009"/>
    </source>
</evidence>
<evidence type="ECO:0000256" key="2">
    <source>
        <dbReference type="PROSITE-ProRule" id="PRU00168"/>
    </source>
</evidence>
<feature type="compositionally biased region" description="Low complexity" evidence="3">
    <location>
        <begin position="144"/>
        <end position="162"/>
    </location>
</feature>
<dbReference type="GO" id="GO:0005886">
    <property type="term" value="C:plasma membrane"/>
    <property type="evidence" value="ECO:0007669"/>
    <property type="project" value="TreeGrafter"/>
</dbReference>
<dbReference type="Pfam" id="PF00617">
    <property type="entry name" value="RasGEF"/>
    <property type="match status" value="1"/>
</dbReference>
<dbReference type="RefSeq" id="XP_011306869.1">
    <property type="nucleotide sequence ID" value="XM_011308567.1"/>
</dbReference>
<gene>
    <name evidence="6" type="primary">LOC105268754</name>
</gene>
<keyword evidence="5" id="KW-1185">Reference proteome</keyword>
<feature type="compositionally biased region" description="Polar residues" evidence="3">
    <location>
        <begin position="286"/>
        <end position="297"/>
    </location>
</feature>
<evidence type="ECO:0000313" key="5">
    <source>
        <dbReference type="Proteomes" id="UP000694866"/>
    </source>
</evidence>
<dbReference type="PROSITE" id="PS50009">
    <property type="entry name" value="RASGEF_CAT"/>
    <property type="match status" value="1"/>
</dbReference>
<evidence type="ECO:0000313" key="6">
    <source>
        <dbReference type="RefSeq" id="XP_011306869.1"/>
    </source>
</evidence>
<reference evidence="6" key="1">
    <citation type="submission" date="2025-08" db="UniProtKB">
        <authorList>
            <consortium name="RefSeq"/>
        </authorList>
    </citation>
    <scope>IDENTIFICATION</scope>
    <source>
        <strain evidence="6">USDA-PBARC FA_bdor</strain>
        <tissue evidence="6">Whole organism</tissue>
    </source>
</reference>
<dbReference type="GO" id="GO:0007265">
    <property type="term" value="P:Ras protein signal transduction"/>
    <property type="evidence" value="ECO:0007669"/>
    <property type="project" value="TreeGrafter"/>
</dbReference>
<accession>A0A9R1U3B4</accession>
<dbReference type="PANTHER" id="PTHR23113:SF368">
    <property type="entry name" value="CELL DIVISION CONTROL PROTEIN 25"/>
    <property type="match status" value="1"/>
</dbReference>
<keyword evidence="1 2" id="KW-0344">Guanine-nucleotide releasing factor</keyword>
<dbReference type="AlphaFoldDB" id="A0A9R1U3B4"/>
<sequence>MDHNRIKKLLSSEYDDFYEKIIIESPFAETTRDGRGIREVTIALSSSKLIIASDIFRKNQGFTCLRGVDPSIECFELVSVYPLEFVSLSIFRRRMRKTLKARLINGRVTYYELGGIYHRKSRWSLWCSQIEVLQLQKENGSSLSETTAASSSSSTTPYILSSDGDSQSVPKNSGNPRICSLWTYNGESQDLPPSWPRKDIYLGPTYNELGHGLYAPIPVRFAGASFNDLQIQYELRPVSLVPPPQKSNHSWPPLKVSNTKLKYQNHKNTDLCDVLYVHRQFAKPQKSLSSTSQVPSHRSSHPGHGDCGDSNRNSKTNWNRKEHRESNHTLVPKLSRFGFGIHENCSSGLYLAPHEGDPDHLVKIKPAYKLMDPYRLIESGVEIWERAKSIQSNIDSRHSLKSFRRYGLATCPHLFFGLGPWSVNSGDKISFQKRSSSLVRIRRQPVDNEMKLAVSKKHLCTSVSMSSLEPEMSTSGANTRGKIVMFWTPDYWYRPRAATAVYKELRNHLTCLHNFHSDREKNSKRSFFLRRKSSSTGCRVERVKSYNKSNSILNKIFSSRDLRHKKHLRKSEEDRTVNQLRRLLKPNFKTTIWDLDSTTLAKQLTLIDRDLFLRIPLSEIEIIIFQKSSKNAPNIGAWMAFSHRISSLTSSEILMIKKLEMRTRMLARFINSANKCFSMGNFNSCRSIIAGLQSPPIYRLRSTWSYLKTHHATRYETFTRLCRVFKNCRIDVYIRAWETVMIRPPVLPYIGHVLTRILGLDIDEEIAREETPRRWTQKNYDCGCTYLYQASEEEKCVKNQLTRHTISSMKSKSQGLVRRILSNTVGRIIQGRGLAGPEKFDVFWAAKQLMVARKFFDQWQAQVLTMKIIKEYEIKRRNVDWRRKRGQEVGIWISNCQRLARDYQFPGHSLAWEFLLKARYKEDKENFWISLKLEPPLG</sequence>
<dbReference type="Gene3D" id="1.10.840.10">
    <property type="entry name" value="Ras guanine-nucleotide exchange factors catalytic domain"/>
    <property type="match status" value="1"/>
</dbReference>
<evidence type="ECO:0000256" key="3">
    <source>
        <dbReference type="SAM" id="MobiDB-lite"/>
    </source>
</evidence>
<protein>
    <recommendedName>
        <fullName evidence="4">Ras-GEF domain-containing protein</fullName>
    </recommendedName>
</protein>
<feature type="compositionally biased region" description="Polar residues" evidence="3">
    <location>
        <begin position="163"/>
        <end position="172"/>
    </location>
</feature>
<proteinExistence type="predicted"/>
<feature type="region of interest" description="Disordered" evidence="3">
    <location>
        <begin position="144"/>
        <end position="172"/>
    </location>
</feature>
<dbReference type="SUPFAM" id="SSF48366">
    <property type="entry name" value="Ras GEF"/>
    <property type="match status" value="1"/>
</dbReference>
<evidence type="ECO:0000256" key="1">
    <source>
        <dbReference type="ARBA" id="ARBA00022658"/>
    </source>
</evidence>
<dbReference type="InterPro" id="IPR023578">
    <property type="entry name" value="Ras_GEF_dom_sf"/>
</dbReference>
<name>A0A9R1U3B4_9HYME</name>
<dbReference type="SMART" id="SM00147">
    <property type="entry name" value="RasGEF"/>
    <property type="match status" value="1"/>
</dbReference>
<feature type="region of interest" description="Disordered" evidence="3">
    <location>
        <begin position="285"/>
        <end position="329"/>
    </location>
</feature>
<feature type="domain" description="Ras-GEF" evidence="4">
    <location>
        <begin position="596"/>
        <end position="838"/>
    </location>
</feature>
<organism evidence="5 6">
    <name type="scientific">Fopius arisanus</name>
    <dbReference type="NCBI Taxonomy" id="64838"/>
    <lineage>
        <taxon>Eukaryota</taxon>
        <taxon>Metazoa</taxon>
        <taxon>Ecdysozoa</taxon>
        <taxon>Arthropoda</taxon>
        <taxon>Hexapoda</taxon>
        <taxon>Insecta</taxon>
        <taxon>Pterygota</taxon>
        <taxon>Neoptera</taxon>
        <taxon>Endopterygota</taxon>
        <taxon>Hymenoptera</taxon>
        <taxon>Apocrita</taxon>
        <taxon>Ichneumonoidea</taxon>
        <taxon>Braconidae</taxon>
        <taxon>Opiinae</taxon>
        <taxon>Fopius</taxon>
    </lineage>
</organism>
<dbReference type="KEGG" id="fas:105268754"/>
<dbReference type="Proteomes" id="UP000694866">
    <property type="component" value="Unplaced"/>
</dbReference>
<dbReference type="InterPro" id="IPR001895">
    <property type="entry name" value="RASGEF_cat_dom"/>
</dbReference>
<dbReference type="InterPro" id="IPR036964">
    <property type="entry name" value="RASGEF_cat_dom_sf"/>
</dbReference>
<dbReference type="InterPro" id="IPR008937">
    <property type="entry name" value="Ras-like_GEF"/>
</dbReference>
<dbReference type="GeneID" id="105268754"/>
<dbReference type="OrthoDB" id="6021951at2759"/>